<accession>A0A4Y9T3S5</accession>
<dbReference type="InterPro" id="IPR051799">
    <property type="entry name" value="NADH_flavin_oxidoreductase"/>
</dbReference>
<gene>
    <name evidence="4" type="ORF">E4T65_29950</name>
</gene>
<dbReference type="InterPro" id="IPR001155">
    <property type="entry name" value="OxRdtase_FMN_N"/>
</dbReference>
<dbReference type="GO" id="GO:0016491">
    <property type="term" value="F:oxidoreductase activity"/>
    <property type="evidence" value="ECO:0007669"/>
    <property type="project" value="UniProtKB-KW"/>
</dbReference>
<dbReference type="Gene3D" id="3.20.20.70">
    <property type="entry name" value="Aldolase class I"/>
    <property type="match status" value="1"/>
</dbReference>
<dbReference type="SUPFAM" id="SSF51395">
    <property type="entry name" value="FMN-linked oxidoreductases"/>
    <property type="match status" value="1"/>
</dbReference>
<protein>
    <submittedName>
        <fullName evidence="4">2,4-dienoyl-CoA reductase</fullName>
    </submittedName>
</protein>
<keyword evidence="2" id="KW-0560">Oxidoreductase</keyword>
<dbReference type="Pfam" id="PF00724">
    <property type="entry name" value="Oxidored_FMN"/>
    <property type="match status" value="1"/>
</dbReference>
<evidence type="ECO:0000256" key="2">
    <source>
        <dbReference type="ARBA" id="ARBA00023002"/>
    </source>
</evidence>
<dbReference type="Proteomes" id="UP000297322">
    <property type="component" value="Unassembled WGS sequence"/>
</dbReference>
<sequence length="138" mass="14804">VVIPNRIAKAAMEENLANEHHAPGEALTRLYRGWAEGGAGLIITGNVMVDRHALTGPAGVVLEDDRNLRNFRVWADACRSGGAQAWMQINHPGRQLLASMGQPARGPSAVAVDIPGLSKAFVPPRALVEQEIEELIGR</sequence>
<name>A0A4Y9T3S5_PSEFL</name>
<reference evidence="4 5" key="1">
    <citation type="submission" date="2019-03" db="EMBL/GenBank/DDBJ databases">
        <title>Biocontrol and xenobiotic degradation properties of endophytic Pseudomonas fluorescens strain BRZ63.</title>
        <authorList>
            <person name="Chlebek D.A."/>
            <person name="Pinski A."/>
            <person name="Zur J.P."/>
            <person name="Michalska J."/>
            <person name="Hupert-Kocurek K.T."/>
        </authorList>
    </citation>
    <scope>NUCLEOTIDE SEQUENCE [LARGE SCALE GENOMIC DNA]</scope>
    <source>
        <strain evidence="4 5">BRZ63</strain>
    </source>
</reference>
<organism evidence="4 5">
    <name type="scientific">Pseudomonas fluorescens</name>
    <dbReference type="NCBI Taxonomy" id="294"/>
    <lineage>
        <taxon>Bacteria</taxon>
        <taxon>Pseudomonadati</taxon>
        <taxon>Pseudomonadota</taxon>
        <taxon>Gammaproteobacteria</taxon>
        <taxon>Pseudomonadales</taxon>
        <taxon>Pseudomonadaceae</taxon>
        <taxon>Pseudomonas</taxon>
    </lineage>
</organism>
<dbReference type="PANTHER" id="PTHR43656:SF2">
    <property type="entry name" value="BINDING OXIDOREDUCTASE, PUTATIVE (AFU_ORTHOLOGUE AFUA_2G08260)-RELATED"/>
    <property type="match status" value="1"/>
</dbReference>
<dbReference type="GO" id="GO:0010181">
    <property type="term" value="F:FMN binding"/>
    <property type="evidence" value="ECO:0007669"/>
    <property type="project" value="InterPro"/>
</dbReference>
<keyword evidence="1" id="KW-0285">Flavoprotein</keyword>
<dbReference type="PANTHER" id="PTHR43656">
    <property type="entry name" value="BINDING OXIDOREDUCTASE, PUTATIVE (AFU_ORTHOLOGUE AFUA_2G08260)-RELATED"/>
    <property type="match status" value="1"/>
</dbReference>
<feature type="non-terminal residue" evidence="4">
    <location>
        <position position="1"/>
    </location>
</feature>
<evidence type="ECO:0000256" key="1">
    <source>
        <dbReference type="ARBA" id="ARBA00022630"/>
    </source>
</evidence>
<evidence type="ECO:0000313" key="4">
    <source>
        <dbReference type="EMBL" id="TFW34899.1"/>
    </source>
</evidence>
<comment type="caution">
    <text evidence="4">The sequence shown here is derived from an EMBL/GenBank/DDBJ whole genome shotgun (WGS) entry which is preliminary data.</text>
</comment>
<proteinExistence type="predicted"/>
<evidence type="ECO:0000259" key="3">
    <source>
        <dbReference type="Pfam" id="PF00724"/>
    </source>
</evidence>
<feature type="non-terminal residue" evidence="4">
    <location>
        <position position="138"/>
    </location>
</feature>
<dbReference type="EMBL" id="SPVI01000235">
    <property type="protein sequence ID" value="TFW34899.1"/>
    <property type="molecule type" value="Genomic_DNA"/>
</dbReference>
<dbReference type="InterPro" id="IPR013785">
    <property type="entry name" value="Aldolase_TIM"/>
</dbReference>
<evidence type="ECO:0000313" key="5">
    <source>
        <dbReference type="Proteomes" id="UP000297322"/>
    </source>
</evidence>
<feature type="domain" description="NADH:flavin oxidoreductase/NADH oxidase N-terminal" evidence="3">
    <location>
        <begin position="3"/>
        <end position="136"/>
    </location>
</feature>
<dbReference type="AlphaFoldDB" id="A0A4Y9T3S5"/>